<accession>H0UQV6</accession>
<comment type="similarity">
    <text evidence="1">Belongs to the GrdA family.</text>
</comment>
<comment type="catalytic activity">
    <reaction evidence="6">
        <text>acetyl phosphate + [thioredoxin]-disulfide + NH4(+) + H2O = [thioredoxin]-dithiol + glycine + phosphate + H(+)</text>
        <dbReference type="Rhea" id="RHEA:12232"/>
        <dbReference type="Rhea" id="RHEA-COMP:10698"/>
        <dbReference type="Rhea" id="RHEA-COMP:10700"/>
        <dbReference type="ChEBI" id="CHEBI:15377"/>
        <dbReference type="ChEBI" id="CHEBI:15378"/>
        <dbReference type="ChEBI" id="CHEBI:22191"/>
        <dbReference type="ChEBI" id="CHEBI:28938"/>
        <dbReference type="ChEBI" id="CHEBI:29950"/>
        <dbReference type="ChEBI" id="CHEBI:43474"/>
        <dbReference type="ChEBI" id="CHEBI:50058"/>
        <dbReference type="ChEBI" id="CHEBI:57305"/>
        <dbReference type="EC" id="1.21.4.2"/>
    </reaction>
</comment>
<organism evidence="9 10">
    <name type="scientific">Thermanaerovibrio velox DSM 12556</name>
    <dbReference type="NCBI Taxonomy" id="926567"/>
    <lineage>
        <taxon>Bacteria</taxon>
        <taxon>Thermotogati</taxon>
        <taxon>Synergistota</taxon>
        <taxon>Synergistia</taxon>
        <taxon>Synergistales</taxon>
        <taxon>Synergistaceae</taxon>
        <taxon>Thermanaerovibrio</taxon>
    </lineage>
</organism>
<protein>
    <submittedName>
        <fullName evidence="9">Glycine reductase complex selenoprotein A</fullName>
    </submittedName>
</protein>
<keyword evidence="10" id="KW-1185">Reference proteome</keyword>
<dbReference type="GO" id="GO:0030700">
    <property type="term" value="C:glycine reductase complex"/>
    <property type="evidence" value="ECO:0007669"/>
    <property type="project" value="InterPro"/>
</dbReference>
<gene>
    <name evidence="9" type="ORF">TheveDRAFT_0626</name>
</gene>
<dbReference type="HOGENOM" id="CLU_210356_0_0_0"/>
<evidence type="ECO:0000256" key="1">
    <source>
        <dbReference type="ARBA" id="ARBA00010866"/>
    </source>
</evidence>
<comment type="subunit">
    <text evidence="5">Monomer. Component of the glycine, sarcosine and betaine reductase complexes, together with components B and C.</text>
</comment>
<dbReference type="STRING" id="926567.TheveDRAFT_0626"/>
<proteinExistence type="inferred from homology"/>
<evidence type="ECO:0000256" key="8">
    <source>
        <dbReference type="ARBA" id="ARBA00048720"/>
    </source>
</evidence>
<sequence length="43" mass="4453">MGKLAGKKLILLGERDGVPGPAMEACLKDCGAEIAFAVTECFV</sequence>
<evidence type="ECO:0000256" key="6">
    <source>
        <dbReference type="ARBA" id="ARBA00047603"/>
    </source>
</evidence>
<dbReference type="Proteomes" id="UP000005730">
    <property type="component" value="Chromosome"/>
</dbReference>
<comment type="function">
    <text evidence="4">In the first step of glycine, betaine and sarcosine reductases, the substrate is bound to component PB via a Schiff base intermediate. Then the PB-activated substrate is nucleophilically attacked by the selenol anion of component PA to transform it to a carboxymethylated selenoether and the respective amine. By action of component PC, acetyl phosphate is formed, leaving component PA in its oxidized state. Finally component PA becomes reduced by the thioredoxin system to start a new catalytic cycle of reductive deamination.</text>
</comment>
<dbReference type="Pfam" id="PF04723">
    <property type="entry name" value="GRDA"/>
    <property type="match status" value="1"/>
</dbReference>
<evidence type="ECO:0000256" key="5">
    <source>
        <dbReference type="ARBA" id="ARBA00025846"/>
    </source>
</evidence>
<evidence type="ECO:0000313" key="10">
    <source>
        <dbReference type="Proteomes" id="UP000005730"/>
    </source>
</evidence>
<dbReference type="EMBL" id="CM001377">
    <property type="protein sequence ID" value="EHM09785.1"/>
    <property type="molecule type" value="Genomic_DNA"/>
</dbReference>
<reference evidence="9 10" key="1">
    <citation type="submission" date="2011-10" db="EMBL/GenBank/DDBJ databases">
        <title>The Noncontiguous Finished genome of Thermanaerovibrio velox DSM 12556.</title>
        <authorList>
            <consortium name="US DOE Joint Genome Institute (JGI-PGF)"/>
            <person name="Lucas S."/>
            <person name="Copeland A."/>
            <person name="Lapidus A."/>
            <person name="Glavina del Rio T."/>
            <person name="Dalin E."/>
            <person name="Tice H."/>
            <person name="Bruce D."/>
            <person name="Goodwin L."/>
            <person name="Pitluck S."/>
            <person name="Peters L."/>
            <person name="Mikhailova N."/>
            <person name="Teshima H."/>
            <person name="Kyrpides N."/>
            <person name="Mavromatis K."/>
            <person name="Ivanova N."/>
            <person name="Markowitz V."/>
            <person name="Cheng J.-F."/>
            <person name="Hugenholtz P."/>
            <person name="Woyke T."/>
            <person name="Wu D."/>
            <person name="Spring S."/>
            <person name="Brambilla E.-M."/>
            <person name="Klenk H.-P."/>
            <person name="Eisen J.A."/>
        </authorList>
    </citation>
    <scope>NUCLEOTIDE SEQUENCE [LARGE SCALE GENOMIC DNA]</scope>
    <source>
        <strain evidence="9 10">DSM 12556</strain>
    </source>
</reference>
<dbReference type="GO" id="GO:0030699">
    <property type="term" value="F:glycine reductase activity"/>
    <property type="evidence" value="ECO:0007669"/>
    <property type="project" value="UniProtKB-EC"/>
</dbReference>
<dbReference type="GO" id="GO:0033794">
    <property type="term" value="F:sarcosine reductase activity"/>
    <property type="evidence" value="ECO:0007669"/>
    <property type="project" value="UniProtKB-EC"/>
</dbReference>
<keyword evidence="2" id="KW-0712">Selenocysteine</keyword>
<keyword evidence="3" id="KW-0560">Oxidoreductase</keyword>
<comment type="catalytic activity">
    <reaction evidence="8">
        <text>acetyl phosphate + methylamine + [thioredoxin]-disulfide + H2O = sarcosine + [thioredoxin]-dithiol + phosphate + H(+)</text>
        <dbReference type="Rhea" id="RHEA:12825"/>
        <dbReference type="Rhea" id="RHEA-COMP:10698"/>
        <dbReference type="Rhea" id="RHEA-COMP:10700"/>
        <dbReference type="ChEBI" id="CHEBI:15377"/>
        <dbReference type="ChEBI" id="CHEBI:15378"/>
        <dbReference type="ChEBI" id="CHEBI:22191"/>
        <dbReference type="ChEBI" id="CHEBI:29950"/>
        <dbReference type="ChEBI" id="CHEBI:43474"/>
        <dbReference type="ChEBI" id="CHEBI:50058"/>
        <dbReference type="ChEBI" id="CHEBI:57433"/>
        <dbReference type="ChEBI" id="CHEBI:59338"/>
        <dbReference type="EC" id="1.21.4.3"/>
    </reaction>
</comment>
<dbReference type="eggNOG" id="ENOG5033A02">
    <property type="taxonomic scope" value="Bacteria"/>
</dbReference>
<evidence type="ECO:0000256" key="4">
    <source>
        <dbReference type="ARBA" id="ARBA00025583"/>
    </source>
</evidence>
<evidence type="ECO:0000313" key="9">
    <source>
        <dbReference type="EMBL" id="EHM09785.1"/>
    </source>
</evidence>
<evidence type="ECO:0000256" key="7">
    <source>
        <dbReference type="ARBA" id="ARBA00048189"/>
    </source>
</evidence>
<dbReference type="GO" id="GO:0033795">
    <property type="term" value="F:betaine reductase activity"/>
    <property type="evidence" value="ECO:0007669"/>
    <property type="project" value="UniProtKB-EC"/>
</dbReference>
<evidence type="ECO:0000256" key="2">
    <source>
        <dbReference type="ARBA" id="ARBA00022933"/>
    </source>
</evidence>
<name>H0UQV6_9BACT</name>
<dbReference type="AlphaFoldDB" id="H0UQV6"/>
<dbReference type="InterPro" id="IPR006812">
    <property type="entry name" value="GRDA"/>
</dbReference>
<evidence type="ECO:0000256" key="3">
    <source>
        <dbReference type="ARBA" id="ARBA00023002"/>
    </source>
</evidence>
<comment type="catalytic activity">
    <reaction evidence="7">
        <text>acetyl phosphate + trimethylamine + [thioredoxin]-disulfide + H2O = glycine betaine + [thioredoxin]-dithiol + phosphate + H(+)</text>
        <dbReference type="Rhea" id="RHEA:11848"/>
        <dbReference type="Rhea" id="RHEA-COMP:10698"/>
        <dbReference type="Rhea" id="RHEA-COMP:10700"/>
        <dbReference type="ChEBI" id="CHEBI:15377"/>
        <dbReference type="ChEBI" id="CHEBI:15378"/>
        <dbReference type="ChEBI" id="CHEBI:17750"/>
        <dbReference type="ChEBI" id="CHEBI:22191"/>
        <dbReference type="ChEBI" id="CHEBI:29950"/>
        <dbReference type="ChEBI" id="CHEBI:43474"/>
        <dbReference type="ChEBI" id="CHEBI:50058"/>
        <dbReference type="ChEBI" id="CHEBI:58389"/>
        <dbReference type="EC" id="1.21.4.4"/>
    </reaction>
</comment>